<feature type="domain" description="Cadherin" evidence="2">
    <location>
        <begin position="1880"/>
        <end position="1987"/>
    </location>
</feature>
<dbReference type="GO" id="GO:0005509">
    <property type="term" value="F:calcium ion binding"/>
    <property type="evidence" value="ECO:0007669"/>
    <property type="project" value="InterPro"/>
</dbReference>
<feature type="domain" description="Cadherin" evidence="2">
    <location>
        <begin position="3878"/>
        <end position="3989"/>
    </location>
</feature>
<name>A0A7X1B387_9BACT</name>
<dbReference type="InterPro" id="IPR001343">
    <property type="entry name" value="Hemolysn_Ca-bd"/>
</dbReference>
<dbReference type="SMART" id="SM00112">
    <property type="entry name" value="CA"/>
    <property type="match status" value="33"/>
</dbReference>
<feature type="domain" description="Cadherin" evidence="2">
    <location>
        <begin position="4638"/>
        <end position="4737"/>
    </location>
</feature>
<dbReference type="InterPro" id="IPR002126">
    <property type="entry name" value="Cadherin-like_dom"/>
</dbReference>
<evidence type="ECO:0000259" key="3">
    <source>
        <dbReference type="PROSITE" id="PS51820"/>
    </source>
</evidence>
<feature type="domain" description="Cadherin" evidence="2">
    <location>
        <begin position="2800"/>
        <end position="2876"/>
    </location>
</feature>
<dbReference type="PROSITE" id="PS50268">
    <property type="entry name" value="CADHERIN_2"/>
    <property type="match status" value="17"/>
</dbReference>
<dbReference type="Gene3D" id="2.60.40.2810">
    <property type="match status" value="1"/>
</dbReference>
<feature type="region of interest" description="Disordered" evidence="1">
    <location>
        <begin position="3225"/>
        <end position="3246"/>
    </location>
</feature>
<feature type="domain" description="PA14" evidence="3">
    <location>
        <begin position="5244"/>
        <end position="5391"/>
    </location>
</feature>
<dbReference type="PROSITE" id="PS51820">
    <property type="entry name" value="PA14"/>
    <property type="match status" value="3"/>
</dbReference>
<dbReference type="InterPro" id="IPR040853">
    <property type="entry name" value="RapA2_cadherin-like"/>
</dbReference>
<reference evidence="4 5" key="1">
    <citation type="submission" date="2020-07" db="EMBL/GenBank/DDBJ databases">
        <authorList>
            <person name="Feng X."/>
        </authorList>
    </citation>
    <scope>NUCLEOTIDE SEQUENCE [LARGE SCALE GENOMIC DNA]</scope>
    <source>
        <strain evidence="4 5">JCM23202</strain>
    </source>
</reference>
<feature type="domain" description="Cadherin" evidence="2">
    <location>
        <begin position="324"/>
        <end position="410"/>
    </location>
</feature>
<dbReference type="InterPro" id="IPR013783">
    <property type="entry name" value="Ig-like_fold"/>
</dbReference>
<dbReference type="Pfam" id="PF05345">
    <property type="entry name" value="He_PIG"/>
    <property type="match status" value="33"/>
</dbReference>
<dbReference type="SUPFAM" id="SSF51120">
    <property type="entry name" value="beta-Roll"/>
    <property type="match status" value="4"/>
</dbReference>
<dbReference type="GO" id="GO:0007156">
    <property type="term" value="P:homophilic cell adhesion via plasma membrane adhesion molecules"/>
    <property type="evidence" value="ECO:0007669"/>
    <property type="project" value="InterPro"/>
</dbReference>
<comment type="caution">
    <text evidence="4">The sequence shown here is derived from an EMBL/GenBank/DDBJ whole genome shotgun (WGS) entry which is preliminary data.</text>
</comment>
<dbReference type="Gene3D" id="2.60.40.10">
    <property type="entry name" value="Immunoglobulins"/>
    <property type="match status" value="33"/>
</dbReference>
<dbReference type="InterPro" id="IPR008979">
    <property type="entry name" value="Galactose-bd-like_sf"/>
</dbReference>
<protein>
    <submittedName>
        <fullName evidence="4">Putative Ig domain-containing protein</fullName>
    </submittedName>
</protein>
<dbReference type="Proteomes" id="UP000526501">
    <property type="component" value="Unassembled WGS sequence"/>
</dbReference>
<feature type="domain" description="PA14" evidence="3">
    <location>
        <begin position="3988"/>
        <end position="4134"/>
    </location>
</feature>
<feature type="domain" description="Cadherin" evidence="2">
    <location>
        <begin position="2109"/>
        <end position="2184"/>
    </location>
</feature>
<organism evidence="4 5">
    <name type="scientific">Pelagicoccus albus</name>
    <dbReference type="NCBI Taxonomy" id="415222"/>
    <lineage>
        <taxon>Bacteria</taxon>
        <taxon>Pseudomonadati</taxon>
        <taxon>Verrucomicrobiota</taxon>
        <taxon>Opitutia</taxon>
        <taxon>Puniceicoccales</taxon>
        <taxon>Pelagicoccaceae</taxon>
        <taxon>Pelagicoccus</taxon>
    </lineage>
</organism>
<gene>
    <name evidence="4" type="ORF">H5P27_02115</name>
</gene>
<feature type="domain" description="Cadherin" evidence="2">
    <location>
        <begin position="4949"/>
        <end position="5047"/>
    </location>
</feature>
<feature type="region of interest" description="Disordered" evidence="1">
    <location>
        <begin position="1"/>
        <end position="28"/>
    </location>
</feature>
<dbReference type="InterPro" id="IPR011049">
    <property type="entry name" value="Serralysin-like_metalloprot_C"/>
</dbReference>
<feature type="domain" description="Cadherin" evidence="2">
    <location>
        <begin position="4197"/>
        <end position="4335"/>
    </location>
</feature>
<dbReference type="Gene3D" id="2.60.120.380">
    <property type="match status" value="3"/>
</dbReference>
<dbReference type="SMART" id="SM00758">
    <property type="entry name" value="PA14"/>
    <property type="match status" value="3"/>
</dbReference>
<dbReference type="NCBIfam" id="NF012211">
    <property type="entry name" value="tand_rpt_95"/>
    <property type="match status" value="4"/>
</dbReference>
<dbReference type="SUPFAM" id="SSF56988">
    <property type="entry name" value="Anthrax protective antigen"/>
    <property type="match status" value="1"/>
</dbReference>
<dbReference type="InterPro" id="IPR006644">
    <property type="entry name" value="Cadg"/>
</dbReference>
<dbReference type="PROSITE" id="PS00330">
    <property type="entry name" value="HEMOLYSIN_CALCIUM"/>
    <property type="match status" value="7"/>
</dbReference>
<feature type="domain" description="Cadherin" evidence="2">
    <location>
        <begin position="744"/>
        <end position="819"/>
    </location>
</feature>
<dbReference type="RefSeq" id="WP_185658726.1">
    <property type="nucleotide sequence ID" value="NZ_CAWPOO010000005.1"/>
</dbReference>
<dbReference type="SUPFAM" id="SSF49313">
    <property type="entry name" value="Cadherin-like"/>
    <property type="match status" value="39"/>
</dbReference>
<dbReference type="PANTHER" id="PTHR21559:SF21">
    <property type="entry name" value="DYSTROGLYCAN 1"/>
    <property type="match status" value="1"/>
</dbReference>
<dbReference type="SMART" id="SM00089">
    <property type="entry name" value="PKD"/>
    <property type="match status" value="9"/>
</dbReference>
<dbReference type="EMBL" id="JACHVC010000005">
    <property type="protein sequence ID" value="MBC2604829.1"/>
    <property type="molecule type" value="Genomic_DNA"/>
</dbReference>
<feature type="domain" description="PA14" evidence="3">
    <location>
        <begin position="3641"/>
        <end position="3788"/>
    </location>
</feature>
<feature type="domain" description="Cadherin" evidence="2">
    <location>
        <begin position="880"/>
        <end position="1018"/>
    </location>
</feature>
<dbReference type="CDD" id="cd11304">
    <property type="entry name" value="Cadherin_repeat"/>
    <property type="match status" value="7"/>
</dbReference>
<dbReference type="GO" id="GO:0016020">
    <property type="term" value="C:membrane"/>
    <property type="evidence" value="ECO:0007669"/>
    <property type="project" value="InterPro"/>
</dbReference>
<feature type="domain" description="Cadherin" evidence="2">
    <location>
        <begin position="4840"/>
        <end position="4940"/>
    </location>
</feature>
<feature type="domain" description="Cadherin" evidence="2">
    <location>
        <begin position="2640"/>
        <end position="2781"/>
    </location>
</feature>
<dbReference type="InterPro" id="IPR037524">
    <property type="entry name" value="PA14/GLEYA"/>
</dbReference>
<keyword evidence="5" id="KW-1185">Reference proteome</keyword>
<evidence type="ECO:0000313" key="4">
    <source>
        <dbReference type="EMBL" id="MBC2604829.1"/>
    </source>
</evidence>
<feature type="domain" description="Cadherin" evidence="2">
    <location>
        <begin position="4443"/>
        <end position="4535"/>
    </location>
</feature>
<dbReference type="Pfam" id="PF07691">
    <property type="entry name" value="PA14"/>
    <property type="match status" value="3"/>
</dbReference>
<dbReference type="PRINTS" id="PR00313">
    <property type="entry name" value="CABNDNGRPT"/>
</dbReference>
<dbReference type="SUPFAM" id="SSF49785">
    <property type="entry name" value="Galactose-binding domain-like"/>
    <property type="match status" value="1"/>
</dbReference>
<feature type="domain" description="Cadherin" evidence="2">
    <location>
        <begin position="1078"/>
        <end position="1216"/>
    </location>
</feature>
<feature type="compositionally biased region" description="Polar residues" evidence="1">
    <location>
        <begin position="1"/>
        <end position="24"/>
    </location>
</feature>
<dbReference type="Pfam" id="PF00028">
    <property type="entry name" value="Cadherin"/>
    <property type="match status" value="1"/>
</dbReference>
<dbReference type="Pfam" id="PF00353">
    <property type="entry name" value="HemolysinCabind"/>
    <property type="match status" value="8"/>
</dbReference>
<sequence>MSFRFSNSNDPQNSSEHELSNGQSLDFEGGESLKLSNAENIADLIPQGHDVLVLTKDGSSYLLKNFLLADNTELELPDGTSITASSFNASVDGHHSQEGETRALTLAPDSSAASLTVQSVTILSIISQLSQDTSAFERLNLNADGEHNESLREKFESVTLKELEALEGQSDSENATSQDSGLVAATYAESAASASPTTDLTPSANDSGDDSGTKKVVIDVTDSVDVSLLDGNVHLVVTTTVIDDNGDEVASEIVVNDDGTVDLILDIEDDDSGDEVEVEIIISDPSDDKIIDRSEMTVVLPDPFADDNVALRIDSDGVLENESGYSVGTLSAIGIEDELDGPLSYSIESDNSGLFEIVGDQIKLKDDAQIDFETAPDGYEVQVRIENEDGDALIRTITLHAVDTNDRPELAAIEVSTNEDSAIHFETETFEQAFSDVDSDDTLSAIRIESLPENGTLLLNGAALAIGQTVETAEISNISFQPNQDWNGQTEFQWSGFDGNDWSESPASITIEVEQVNDSPIATFSIGTQSIAEDFAFSFTLPETLFADADEGDEISYSATLPDGSELPDWLSFDPSTLEFYGTPENEDVGMVTVQLIASDGQSQAVEYFAIVVQNTNDGPVASAIMDQKVEEDTPFSLDASDSFSDADLGDTLSYTATLMNGSELPEWLHFDETTGLFSGTPSNEDIGEISVLVVASDGQENASEIFSIEVDNTNDSPTATYIAPVEATEDALFIFDASDAFDDVDIDDTLTYSIRTEDGSDLPSWISINPATGEITGTPDNEQVGNLSLIISATDSSGESVSTSLEISVTNTNDGPIVSTGIVDQSIAEDSEFFLDVSSNFEDPDLLDSLSYSATLENGDPLPSWLSFDPFTVTFSGTPENSDIGAVSVTVSATDESGAATSSSFRIQVENTNDGPVASAISDQTTDEDAIFSINVSESFSDVDAGDILTYSATLENGDPLPNWLSIDSTTGELSGTPENADIGSISVKVTATDSAGTAASETFAIQVENTNDGPVASTISDHTTDEDAIFSINVSESFSDVDAGDILTYSATLENGDPLPNWLSIDSTTGELSGTPENADIGSISVKVTATDSAGATASETFAIQVVNTNDGPVASHISDWTTDEDAVFSKDVSESFSDVDAGDILTYSATLDNGDPLPNWLSIDSTTGELSGTPENADIGSISVKVTATDSAGSTASETFAIQVENTNDGPVATADSASTDDASIVEIDALANDIDIDVGDALSIVSASVPEGKGTVSIVDNKIVYDPRGAFPNLALGSGESVEISYTIEDNDGAQSTTTATVLVQGDDSLVVLDDAANEIETSDIANRVYGRDGNDRIESAGGEDFVHGGAGDDVLVGGDGNDVLLGGDGDDTISGGDGVDVIYGNSGADNIDGGAGDDRLYVDAQDTIQGGDGYDKVYVKDDSGVTINTVESSIEEVIGDSGNDTFDATGSETSVRLDGREGDDTLLGGDAGDVLWGREGDDMILGGDGNDVIYGGDGTDIIDGGAGDDRLYVDAQDTIQGGDGYDKVYVKDDSGVTINTVESSIEEVIGDSGNDTFDATGSETSVRLDGAAGDDTILGGYAGDVLIGGDGNDTITGGDGADVIYGNAGADVLDGGAGDDRLYIDSEDTVDGGDGYDTVKVKDTEGVNLNLTDASIERAYGDTGDDSFDASGSTEQVYIDAGEGNDTIVGGEANDTLKGGSGDDTIFASAGTDSIYGGDGEDTLILTGDRSEYSIDLSEDGKFTIRDTVADRDGVSDVREVENFVFNGVAYTAEQVLHGDIEVNQEIADQNATEDINFSLSTSDTFTAFDAGDTLTFSATLENGDPLPDWLTIDPETGDLSGSPENGDVGAISVKVTVSDENGASASDIFGIEVENTNDGPIASAISNQTVDEDSAFSLDASANFTDVDQGDTLSYSATLQDGTALPAWLSIDSSTGIISGTPLNEDVGLLAVKVVATDQSGATASDNFTIQILNTNDGPVADVIPDQTTDEDALFTLDVSDSFSDVDAGDTLSYSATLSDGSPLPSWLSIDSETGLLSGTPRNANVGDLEITVVANDGEATAQSNVLLEVLNTNDGPIVSSAISNQTTDEDAAFTLDSSTHFSDQDIGDSLTYSASLADGTGLPAWLSIDPDTGILTGTPENGDVGMISVTVVASDGQATASDTFSITVENTNDGPTVTEVIADSTAQEDSSFSLDISDKFVDEDSATTLAYSATLEDGSPLPSWMQFNSETGIFSGTPNNNDVGIVSITVSASDGLESTSQTFTLEVENTNDAPTVTTSIDNVDTYEDDAFTLETADSFADVDSGDVLTYSATLLDGSPLPTWLIFDTSTGTFSGTPLNADVGTINVTVTASDGIESASSSFEIEVINTNDRPVATAIQNQDIDEDSVFLVEASNHFTDYDLGDTLTYSATLEDGTPLPSWLTIDSITGELTGTPENGDVGTISVTVVATDQAGEFASNTFNIKVSNTNDGPTATTIDDQNVAEDSLFSLSVADNFSDEDVGDSLTFTASMQDGSSLPDWLSFNSETGEFSGTPTNDDVDSIELLVSASDGEASVAKSFTLTVDNTNDGPTLSATISDTNAVEDSAFSFDVSSNFSDVDAGDTLSYSATLEDGSPLPSWLTIDDATGQLSGTPENADVGTISVSVTATDSEGSSVQDTFSITIENTNDGPTASVIDSQDVDEDSLFTLDASNYFADEDIGDTMSYSATLSDGSALPSWLSIDSETGELSGTPRNDDIGTVTLKITATDGVESAETSFDLSVANTNDGPVATTIFDQTTDEDAAFSLDVSGNFSDADVGDTLTYSATLANGDQLPSWLSINPTTGELSGTPENGDVGSYSVTITATDAAGSSASDTFDIQVDNTNDGPVVNTSQAQTLWSENFTDESTGDTIGNNGAWTTDDSAADSTAIHSVQNGAYSFAKTTISSDNDDALVKLQTQSIDISGKTNLELSFDLMSEGTLEESGGWLDYFQVIAIVDGVPTEILRQDGNLTQGDGAFYNFTLTNLPEGDNLILSFEAKTTGASEIYALDNIQLDGEPILLTDQTIYEDAAFTIDSSSNFTDEDAGDTLTYSATLESGLPLPSWLSIDSETGELSGTPENGDVGVISVTVTATDGSGETASDTFSIQVENTNDGPTASAISDQTTDEDSAFSLDVSGNFSDVDAGDTLTYSATLESGLPLPSWLSIDSATGELSGTPENGDVGSISVTVTATDESGATASDTFGIQVDNTNDGPTASAISDQTTDEDAAFSLDVSGNFDDVDAGDTLTYSATLESGLPLPSWLSIDSATGELSGTPENGDVGSISITVTATDESGATASDTFGIQVDNTNDGPTASAISDLTTDEDAAFSLDVSGNFSDVDAGDSLTYSATLESGLPLPSWLSIDSATGELSGTPENGDVGSISITVTATDGSGETASDTFSIQVENTNDGPTATAISDQTTDEDAAFSLDVSGNFSDVDAGDTLTYSATLESGLPLPSWLSIDSVTGELSGTPENGDVGSISVTVTATDSTGATASDTLGIQIENTNDGPTAIAISDQTTDEDSAFSLDVSGNFSDVDAGDTLTYSATLESGLPLPSWLSIDSATGELSGTPENGDVGSISVTVTATDESGATASDTFGIQVDNTNDGPVVSDASPSGLQASYFNLETAPTQLSDIDFEATPDHVANVSEINYFIGEAEIYDGGPVDNVAVKYEGDIHVDETGTWSFQVGGDDGYRLFIDGEEVLAMDGLHGHASTTGSIELTEGSHSIQLLYFEQGGSSSLKLEWQGPSDSSFSVIDSESLSPPQIATEDSAFSLDVSGNFNDVDEGDTLTYSATLENGDPLPEWLSVDSLTGELSGNPENEDVGSISVTVTATDSAGATASDTFSIRVENTNDGPTASAISNQTTDEDAVFSLDVSGNFYDIDAGDTFTYTATLENGDDLPGWLSIDSETGELSGIPEDVDVGSISVTVTATDSGGATASETFGIQVNNTNDGPIASPMGQSGLRASYYDLDSAPTQLSDIDFDATPDFIEVVSEVNMSVGAGEVYSGGQSDNVAVKYEGYIEVDETGTWNFQVSGDDGYRLFIDGEEVLALDGLHGHLSTTGSVELDEGSHSIELIYFERDGGSSLTLEWQGPSDSEFSIIGSESLTTPDLVQTATEDLAFSLDISGNFSDVDEGDTLSYSATLEDGSPLPSWLSIDPATGEISGTPENGDVGLISITVTATDESGATASDTFGIQVDNTNDGPTASAISDQTTDEDAAFSLDVSGNFSDVDVGDTLTYSATLENGDSLPSWLSIDSETGELSGTPENGDVGSYSVTVTATDTAGSSASDTFGIQVDNTNDGPTATAISDQTATEDFLFTFDITDNFSDVDVGDNLSYEATLADGSTLPSWLSFDGATGQFSGTPDTYDLGTLEVKVVASDGEATTEQTFSILVEKTNDLITATVDVDSSANTVAENASEGTTVGVTASASDADAGDTVTYSVDDARFTVDSDGVVTVAAGASFDAETEASIDIVVTATSSDGSTSNETFTVAVSDVDEYDVSAVSDTDSDANTIAENASEGTTVGVTASASDADSTENVTYSVDDARFTVDSNGVVTVAAGASFDAETEASIDIVVTATSSDGSTSNETFTVNVSDVDEYDVSAVSDTDATANTIAENASEGTTVGVTASASDADSTDNVTYSVDDARFTVDSNGVVTVAAGASFDAETEASIDIVVTATSSDGSTSNETFTIAVSDVDEYDVSAVSDTDATADTIAENASEGTTIGVTATAADADSTDTVAFSVDDARFTVDSNGVVTVAAGASFDAETEASIDIVVTATSSDGSTSNETFTIAVSDVDEYDVSAVSDTDATANTIAENASEGATVGVTASATDADATDNVTYSVDDARFTVDSNGVVTVAAGASFDAETEASIDIVVTATSSDGSTSNETFTVNVSDVDEYDVSAITDADATSDVVSEDASNGTIVGITTSASDADATNNTVTYSITSDPSGAFEINTTTGVVTIADSSALDYESATSHTIEITATSSDGSVSSKNYAVSVEDVNETPVVSPIADQTTDEDAAFSLDASGYFSDVDAGDTLTYSATLLNGNPLPSWLSIDSVTGELSGTPENGDVGSISVTVTATDSAGATASDTFGIQVDNTNDGPTATAIADQTTDEDAAFSLDVSGNFSDVDAGDTLTYSATLENGDPLPSWLSIDSETGLLSGTPENDDVGTISVTVTATDSAGATASDTFGLQVDNVNDAPVTTSSNTSGLRASYFDVGTSVSQLSDIDFTSTPDYEDVVTEVNFNVTTSSAYTGGDTDCFGIRYDGNIVVDESGTWNFRVTGDDGYKLFIDGVEVINLDYQHSATATTGSIDLSEGEHTIELYYFEAWGDSSLKLESMGPSDTDYSVLSGSSLNHDDFASTLEDSLFSLDASTDFNDIDAGDTLTYSATLEDGTPLPSWLSIDSSTGVLSGTPENGDVGLLSVLVTVTDTEGAQAEKSYDIRVDNTNDGPTVSSAISDQSIDRGDAFSLDISNNFADEDAGDTLTYSATLSNGDPLPSWLSINSSTGVLSGTPTQDDSGTISVKVTASDGEATVEDTFDIDINAVVYQNGDTTDDTINGDQYNDEISGGYGSDTINAGAGDDTIYGDDSSNNTTSPTNYIINGSFEDISTGTSQSWGYSSATVSGWTEANGENFEMHTSGWEGMEAPTDGDYFLDMASSQALDISQSVSGLTTGEEYTLSFDAGDRTADLSNSMDVYFGGVLIGTIDPSTTDVFESYSFDIIAGSGDGSDTLRFVETGGNDAWGISLDNVKLVDSVGDTIYAGEGNDTIYGGDGDDYIDTGLGTDSVDAGAGADTIIGSTGNETIDAGSGDDTIYTGGGSDTIDAGSGDDTINVSLYQSISGTSIDGGDGDDTLELNLSGYTLDFTAIDNSIVSNIETIDIDGTSNDIIKLSASDVLDLTDSDNKLFIEGNSGDTVQIDNNYSSQGVESIEGSDYTHYYDSTSDTHLYISTDITNTPTF</sequence>
<feature type="compositionally biased region" description="Low complexity" evidence="1">
    <location>
        <begin position="188"/>
        <end position="198"/>
    </location>
</feature>
<dbReference type="Pfam" id="PF17963">
    <property type="entry name" value="Big_9"/>
    <property type="match status" value="1"/>
</dbReference>
<evidence type="ECO:0000256" key="1">
    <source>
        <dbReference type="SAM" id="MobiDB-lite"/>
    </source>
</evidence>
<proteinExistence type="predicted"/>
<dbReference type="Gene3D" id="2.150.10.10">
    <property type="entry name" value="Serralysin-like metalloprotease, C-terminal"/>
    <property type="match status" value="3"/>
</dbReference>
<feature type="domain" description="Cadherin" evidence="2">
    <location>
        <begin position="4537"/>
        <end position="4636"/>
    </location>
</feature>
<evidence type="ECO:0000259" key="2">
    <source>
        <dbReference type="PROSITE" id="PS50268"/>
    </source>
</evidence>
<feature type="domain" description="Cadherin" evidence="2">
    <location>
        <begin position="4746"/>
        <end position="4838"/>
    </location>
</feature>
<dbReference type="InterPro" id="IPR022409">
    <property type="entry name" value="PKD/Chitinase_dom"/>
</dbReference>
<feature type="domain" description="Cadherin" evidence="2">
    <location>
        <begin position="5150"/>
        <end position="5241"/>
    </location>
</feature>
<dbReference type="InterPro" id="IPR011658">
    <property type="entry name" value="PA14_dom"/>
</dbReference>
<feature type="region of interest" description="Disordered" evidence="1">
    <location>
        <begin position="188"/>
        <end position="212"/>
    </location>
</feature>
<dbReference type="PANTHER" id="PTHR21559">
    <property type="entry name" value="DYSTROGLYCAN-RELATED"/>
    <property type="match status" value="1"/>
</dbReference>
<dbReference type="Gene3D" id="2.60.40.60">
    <property type="entry name" value="Cadherins"/>
    <property type="match status" value="6"/>
</dbReference>
<dbReference type="InterPro" id="IPR018511">
    <property type="entry name" value="Hemolysin-typ_Ca-bd_CS"/>
</dbReference>
<dbReference type="InterPro" id="IPR015919">
    <property type="entry name" value="Cadherin-like_sf"/>
</dbReference>
<dbReference type="SMART" id="SM00736">
    <property type="entry name" value="CADG"/>
    <property type="match status" value="33"/>
</dbReference>
<evidence type="ECO:0000313" key="5">
    <source>
        <dbReference type="Proteomes" id="UP000526501"/>
    </source>
</evidence>
<dbReference type="Pfam" id="PF17803">
    <property type="entry name" value="Cadherin_4"/>
    <property type="match status" value="1"/>
</dbReference>
<accession>A0A7X1B387</accession>